<dbReference type="EMBL" id="JBHYPX010000020">
    <property type="protein sequence ID" value="MFE1352787.1"/>
    <property type="molecule type" value="Genomic_DNA"/>
</dbReference>
<gene>
    <name evidence="1" type="ORF">ACFW6T_12440</name>
</gene>
<dbReference type="Proteomes" id="UP001599542">
    <property type="component" value="Unassembled WGS sequence"/>
</dbReference>
<evidence type="ECO:0000313" key="2">
    <source>
        <dbReference type="Proteomes" id="UP001599542"/>
    </source>
</evidence>
<reference evidence="1 2" key="1">
    <citation type="submission" date="2024-09" db="EMBL/GenBank/DDBJ databases">
        <title>The Natural Products Discovery Center: Release of the First 8490 Sequenced Strains for Exploring Actinobacteria Biosynthetic Diversity.</title>
        <authorList>
            <person name="Kalkreuter E."/>
            <person name="Kautsar S.A."/>
            <person name="Yang D."/>
            <person name="Bader C.D."/>
            <person name="Teijaro C.N."/>
            <person name="Fluegel L."/>
            <person name="Davis C.M."/>
            <person name="Simpson J.R."/>
            <person name="Lauterbach L."/>
            <person name="Steele A.D."/>
            <person name="Gui C."/>
            <person name="Meng S."/>
            <person name="Li G."/>
            <person name="Viehrig K."/>
            <person name="Ye F."/>
            <person name="Su P."/>
            <person name="Kiefer A.F."/>
            <person name="Nichols A."/>
            <person name="Cepeda A.J."/>
            <person name="Yan W."/>
            <person name="Fan B."/>
            <person name="Jiang Y."/>
            <person name="Adhikari A."/>
            <person name="Zheng C.-J."/>
            <person name="Schuster L."/>
            <person name="Cowan T.M."/>
            <person name="Smanski M.J."/>
            <person name="Chevrette M.G."/>
            <person name="De Carvalho L.P.S."/>
            <person name="Shen B."/>
        </authorList>
    </citation>
    <scope>NUCLEOTIDE SEQUENCE [LARGE SCALE GENOMIC DNA]</scope>
    <source>
        <strain evidence="1 2">NPDC058753</strain>
    </source>
</reference>
<keyword evidence="2" id="KW-1185">Reference proteome</keyword>
<organism evidence="1 2">
    <name type="scientific">Kitasatospora phosalacinea</name>
    <dbReference type="NCBI Taxonomy" id="2065"/>
    <lineage>
        <taxon>Bacteria</taxon>
        <taxon>Bacillati</taxon>
        <taxon>Actinomycetota</taxon>
        <taxon>Actinomycetes</taxon>
        <taxon>Kitasatosporales</taxon>
        <taxon>Streptomycetaceae</taxon>
        <taxon>Kitasatospora</taxon>
    </lineage>
</organism>
<name>A0ABW6GJ60_9ACTN</name>
<proteinExistence type="predicted"/>
<accession>A0ABW6GJ60</accession>
<comment type="caution">
    <text evidence="1">The sequence shown here is derived from an EMBL/GenBank/DDBJ whole genome shotgun (WGS) entry which is preliminary data.</text>
</comment>
<evidence type="ECO:0000313" key="1">
    <source>
        <dbReference type="EMBL" id="MFE1352787.1"/>
    </source>
</evidence>
<protein>
    <submittedName>
        <fullName evidence="1">Uncharacterized protein</fullName>
    </submittedName>
</protein>
<sequence length="156" mass="17055">MRFERIRRGTATAATPVGELTVHRAAGPGGGEHWRLALDGRPLAELPGFGLGRRVLLPVVRRGAVGAFAGGELRVEASRHLLAARRYVEFRAAGRVVRVQGRSRLDAHLVEGGRVLARADRGWELAEPDPLRVLAVAVYRWARLGRYLDSPVDALL</sequence>
<dbReference type="RefSeq" id="WP_380329153.1">
    <property type="nucleotide sequence ID" value="NZ_JBHYPW010000055.1"/>
</dbReference>